<dbReference type="Pfam" id="PF00784">
    <property type="entry name" value="MyTH4"/>
    <property type="match status" value="2"/>
</dbReference>
<reference evidence="16" key="1">
    <citation type="submission" date="2025-08" db="UniProtKB">
        <authorList>
            <consortium name="RefSeq"/>
        </authorList>
    </citation>
    <scope>IDENTIFICATION</scope>
    <source>
        <tissue evidence="16">Whole sample</tissue>
    </source>
</reference>
<feature type="domain" description="FERM" evidence="12">
    <location>
        <begin position="1966"/>
        <end position="2255"/>
    </location>
</feature>
<dbReference type="InterPro" id="IPR027417">
    <property type="entry name" value="P-loop_NTPase"/>
</dbReference>
<feature type="binding site" evidence="9">
    <location>
        <begin position="112"/>
        <end position="119"/>
    </location>
    <ligand>
        <name>ATP</name>
        <dbReference type="ChEBI" id="CHEBI:30616"/>
    </ligand>
</feature>
<dbReference type="FunFam" id="1.10.10.820:FF:000001">
    <property type="entry name" value="Myosin heavy chain"/>
    <property type="match status" value="1"/>
</dbReference>
<gene>
    <name evidence="16" type="primary">LOC111127906</name>
</gene>
<dbReference type="Gene3D" id="1.10.10.820">
    <property type="match status" value="1"/>
</dbReference>
<dbReference type="Gene3D" id="2.30.29.30">
    <property type="entry name" value="Pleckstrin-homology domain (PH domain)/Phosphotyrosine-binding domain (PTB)"/>
    <property type="match status" value="2"/>
</dbReference>
<dbReference type="GO" id="GO:0003774">
    <property type="term" value="F:cytoskeletal motor activity"/>
    <property type="evidence" value="ECO:0007669"/>
    <property type="project" value="UniProtKB-UniRule"/>
</dbReference>
<feature type="domain" description="MyTH4" evidence="13">
    <location>
        <begin position="1783"/>
        <end position="1961"/>
    </location>
</feature>
<feature type="region of interest" description="Disordered" evidence="11">
    <location>
        <begin position="926"/>
        <end position="983"/>
    </location>
</feature>
<dbReference type="Pfam" id="PF00373">
    <property type="entry name" value="FERM_M"/>
    <property type="match status" value="2"/>
</dbReference>
<feature type="compositionally biased region" description="Pro residues" evidence="11">
    <location>
        <begin position="952"/>
        <end position="982"/>
    </location>
</feature>
<dbReference type="PROSITE" id="PS51456">
    <property type="entry name" value="MYOSIN_MOTOR"/>
    <property type="match status" value="1"/>
</dbReference>
<dbReference type="PRINTS" id="PR00193">
    <property type="entry name" value="MYOSINHEAVY"/>
</dbReference>
<dbReference type="Gene3D" id="1.25.40.530">
    <property type="entry name" value="MyTH4 domain"/>
    <property type="match status" value="2"/>
</dbReference>
<dbReference type="Gene3D" id="1.20.5.190">
    <property type="match status" value="1"/>
</dbReference>
<dbReference type="InterPro" id="IPR019748">
    <property type="entry name" value="FERM_central"/>
</dbReference>
<dbReference type="InterPro" id="IPR000857">
    <property type="entry name" value="MyTH4_dom"/>
</dbReference>
<dbReference type="Pfam" id="PF00612">
    <property type="entry name" value="IQ"/>
    <property type="match status" value="2"/>
</dbReference>
<dbReference type="PROSITE" id="PS50057">
    <property type="entry name" value="FERM_3"/>
    <property type="match status" value="2"/>
</dbReference>
<dbReference type="CDD" id="cd14883">
    <property type="entry name" value="MYSc_Myo22"/>
    <property type="match status" value="1"/>
</dbReference>
<dbReference type="Gene3D" id="1.20.58.530">
    <property type="match status" value="1"/>
</dbReference>
<dbReference type="InterPro" id="IPR035963">
    <property type="entry name" value="FERM_2"/>
</dbReference>
<dbReference type="SUPFAM" id="SSF54236">
    <property type="entry name" value="Ubiquitin-like"/>
    <property type="match status" value="2"/>
</dbReference>
<keyword evidence="15" id="KW-1185">Reference proteome</keyword>
<keyword evidence="7 9" id="KW-0505">Motor protein</keyword>
<evidence type="ECO:0000256" key="8">
    <source>
        <dbReference type="ARBA" id="ARBA00023203"/>
    </source>
</evidence>
<evidence type="ECO:0000259" key="12">
    <source>
        <dbReference type="PROSITE" id="PS50057"/>
    </source>
</evidence>
<feature type="domain" description="Myosin motor" evidence="14">
    <location>
        <begin position="19"/>
        <end position="702"/>
    </location>
</feature>
<dbReference type="InterPro" id="IPR011993">
    <property type="entry name" value="PH-like_dom_sf"/>
</dbReference>
<keyword evidence="10" id="KW-0175">Coiled coil</keyword>
<dbReference type="InterPro" id="IPR000048">
    <property type="entry name" value="IQ_motif_EF-hand-BS"/>
</dbReference>
<dbReference type="SMART" id="SM00242">
    <property type="entry name" value="MYSc"/>
    <property type="match status" value="1"/>
</dbReference>
<evidence type="ECO:0000256" key="2">
    <source>
        <dbReference type="ARBA" id="ARBA00008314"/>
    </source>
</evidence>
<dbReference type="Pfam" id="PF00063">
    <property type="entry name" value="Myosin_head"/>
    <property type="match status" value="1"/>
</dbReference>
<dbReference type="CDD" id="cd17208">
    <property type="entry name" value="FERM_F1_DdMyo7_like"/>
    <property type="match status" value="1"/>
</dbReference>
<dbReference type="Gene3D" id="3.10.20.90">
    <property type="entry name" value="Phosphatidylinositol 3-kinase Catalytic Subunit, Chain A, domain 1"/>
    <property type="match status" value="2"/>
</dbReference>
<dbReference type="Pfam" id="PF21989">
    <property type="entry name" value="RA_2"/>
    <property type="match status" value="2"/>
</dbReference>
<evidence type="ECO:0000256" key="11">
    <source>
        <dbReference type="SAM" id="MobiDB-lite"/>
    </source>
</evidence>
<protein>
    <submittedName>
        <fullName evidence="16">Unconventional myosin-VIIb-like isoform X1</fullName>
    </submittedName>
</protein>
<organism evidence="15 16">
    <name type="scientific">Crassostrea virginica</name>
    <name type="common">Eastern oyster</name>
    <dbReference type="NCBI Taxonomy" id="6565"/>
    <lineage>
        <taxon>Eukaryota</taxon>
        <taxon>Metazoa</taxon>
        <taxon>Spiralia</taxon>
        <taxon>Lophotrochozoa</taxon>
        <taxon>Mollusca</taxon>
        <taxon>Bivalvia</taxon>
        <taxon>Autobranchia</taxon>
        <taxon>Pteriomorphia</taxon>
        <taxon>Ostreida</taxon>
        <taxon>Ostreoidea</taxon>
        <taxon>Ostreidae</taxon>
        <taxon>Crassostrea</taxon>
    </lineage>
</organism>
<evidence type="ECO:0000256" key="7">
    <source>
        <dbReference type="ARBA" id="ARBA00023175"/>
    </source>
</evidence>
<dbReference type="RefSeq" id="XP_022328916.1">
    <property type="nucleotide sequence ID" value="XM_022473208.1"/>
</dbReference>
<dbReference type="GO" id="GO:0016459">
    <property type="term" value="C:myosin complex"/>
    <property type="evidence" value="ECO:0007669"/>
    <property type="project" value="UniProtKB-KW"/>
</dbReference>
<feature type="compositionally biased region" description="Pro residues" evidence="11">
    <location>
        <begin position="1025"/>
        <end position="1065"/>
    </location>
</feature>
<feature type="coiled-coil region" evidence="10">
    <location>
        <begin position="771"/>
        <end position="836"/>
    </location>
</feature>
<keyword evidence="6 9" id="KW-0518">Myosin</keyword>
<feature type="compositionally biased region" description="Pro residues" evidence="11">
    <location>
        <begin position="1082"/>
        <end position="1100"/>
    </location>
</feature>
<evidence type="ECO:0000256" key="9">
    <source>
        <dbReference type="PROSITE-ProRule" id="PRU00782"/>
    </source>
</evidence>
<evidence type="ECO:0000313" key="16">
    <source>
        <dbReference type="RefSeq" id="XP_022328916.1"/>
    </source>
</evidence>
<dbReference type="GO" id="GO:0005524">
    <property type="term" value="F:ATP binding"/>
    <property type="evidence" value="ECO:0007669"/>
    <property type="project" value="UniProtKB-UniRule"/>
</dbReference>
<dbReference type="PANTHER" id="PTHR46049:SF5">
    <property type="entry name" value="PLECKSTRIN HOMOLOGY DOMAIN-CONTAINING FAMILY H MEMBER 3"/>
    <property type="match status" value="1"/>
</dbReference>
<dbReference type="PANTHER" id="PTHR46049">
    <property type="entry name" value="AGAP003327-PA"/>
    <property type="match status" value="1"/>
</dbReference>
<dbReference type="Proteomes" id="UP000694844">
    <property type="component" value="Chromosome 4"/>
</dbReference>
<dbReference type="SMART" id="SM00015">
    <property type="entry name" value="IQ"/>
    <property type="match status" value="3"/>
</dbReference>
<evidence type="ECO:0000256" key="3">
    <source>
        <dbReference type="ARBA" id="ARBA00022490"/>
    </source>
</evidence>
<dbReference type="InterPro" id="IPR019749">
    <property type="entry name" value="Band_41_domain"/>
</dbReference>
<evidence type="ECO:0000256" key="4">
    <source>
        <dbReference type="ARBA" id="ARBA00022741"/>
    </source>
</evidence>
<dbReference type="OrthoDB" id="312459at2759"/>
<dbReference type="InterPro" id="IPR002404">
    <property type="entry name" value="IRS_PTB"/>
</dbReference>
<dbReference type="GO" id="GO:0003779">
    <property type="term" value="F:actin binding"/>
    <property type="evidence" value="ECO:0007669"/>
    <property type="project" value="UniProtKB-KW"/>
</dbReference>
<comment type="subcellular location">
    <subcellularLocation>
        <location evidence="1">Cytoplasm</location>
    </subcellularLocation>
</comment>
<dbReference type="InterPro" id="IPR014352">
    <property type="entry name" value="FERM/acyl-CoA-bd_prot_sf"/>
</dbReference>
<evidence type="ECO:0000259" key="14">
    <source>
        <dbReference type="PROSITE" id="PS51456"/>
    </source>
</evidence>
<dbReference type="GO" id="GO:0005737">
    <property type="term" value="C:cytoplasm"/>
    <property type="evidence" value="ECO:0007669"/>
    <property type="project" value="UniProtKB-SubCell"/>
</dbReference>
<dbReference type="PROSITE" id="PS50096">
    <property type="entry name" value="IQ"/>
    <property type="match status" value="2"/>
</dbReference>
<dbReference type="Pfam" id="PF02174">
    <property type="entry name" value="IRS"/>
    <property type="match status" value="2"/>
</dbReference>
<evidence type="ECO:0000256" key="1">
    <source>
        <dbReference type="ARBA" id="ARBA00004496"/>
    </source>
</evidence>
<accession>A0A8B8DPJ7</accession>
<comment type="similarity">
    <text evidence="2 9">Belongs to the TRAFAC class myosin-kinesin ATPase superfamily. Myosin family.</text>
</comment>
<dbReference type="InterPro" id="IPR001609">
    <property type="entry name" value="Myosin_head_motor_dom-like"/>
</dbReference>
<evidence type="ECO:0000313" key="15">
    <source>
        <dbReference type="Proteomes" id="UP000694844"/>
    </source>
</evidence>
<dbReference type="SMART" id="SM00139">
    <property type="entry name" value="MyTH4"/>
    <property type="match status" value="2"/>
</dbReference>
<keyword evidence="8 9" id="KW-0009">Actin-binding</keyword>
<feature type="region of interest" description="Disordered" evidence="11">
    <location>
        <begin position="1020"/>
        <end position="1103"/>
    </location>
</feature>
<dbReference type="Gene3D" id="3.40.850.10">
    <property type="entry name" value="Kinesin motor domain"/>
    <property type="match status" value="1"/>
</dbReference>
<dbReference type="SUPFAM" id="SSF52540">
    <property type="entry name" value="P-loop containing nucleoside triphosphate hydrolases"/>
    <property type="match status" value="1"/>
</dbReference>
<dbReference type="InterPro" id="IPR000299">
    <property type="entry name" value="FERM_domain"/>
</dbReference>
<evidence type="ECO:0000259" key="13">
    <source>
        <dbReference type="PROSITE" id="PS51016"/>
    </source>
</evidence>
<dbReference type="SUPFAM" id="SSF50729">
    <property type="entry name" value="PH domain-like"/>
    <property type="match status" value="2"/>
</dbReference>
<dbReference type="CDD" id="cd14473">
    <property type="entry name" value="FERM_B-lobe"/>
    <property type="match status" value="2"/>
</dbReference>
<feature type="region of interest" description="Actin-binding" evidence="9">
    <location>
        <begin position="582"/>
        <end position="604"/>
    </location>
</feature>
<dbReference type="SMART" id="SM00295">
    <property type="entry name" value="B41"/>
    <property type="match status" value="2"/>
</dbReference>
<dbReference type="Gene3D" id="6.20.240.20">
    <property type="match status" value="1"/>
</dbReference>
<sequence>MSSVLDRPELSSSGASPEDGVPDMIVISEIDENGIAVNLRARYTKDVIYTFTGSILVAVNPYKDIPIYDQKDVAQFNGKKLSQVEPHVFAISEAAFQSLNSSQQNQSCIISGESGAGKTETTKFILQYLCSVTNHVSFWVEQQILEANTVLEAFGNAKTVRNDNSSRFGKFMQVCFDDSHQIKGCIVQDYLLEQSRITFQSPDERNYHVFYQLVAGAMAAPEIQDQFFLLPQESYYYLNQSGCYQLQNVDDSKMFDRLRLAMNVLNIPAQMVDGIFSVLSAVLLIGNLSFEDIEGEKSDLTEEAKSILEMVCQLLGFEPDGLTEALLFRQIQVRGTITSIPYKIQEASDNRHAVAKALYSRTFAWLVDAINKCTNPGQNQTKFIGVLDIFGFENFQTNSFEQLCINYTNEKLHRFFNHYVFAIEQQTYEEEEINFSHITFTDNTACVELIEKAPRCILKTLDEECRFPQGTDKSYVHKQHEAFDGHPCYVKGDRRLWEQEFGIRHYAGLVTYTVQGFLDKNKDTQQDQLFDLMHGSTNVFVQDLTRFQDLLGVRLEDLGGRQTISRTNKSKPTVGDTFKHQLSALVDILHNTNPWYVRCVKPNSAKKPNNFNTGEVLTQLQYSGMLDIIRIKKEGFPVHVAIDVFLSKYGCLLQKADDGLASREQVRNILNVLLLPETEWQVGKTKVFMRNSVFEPLEVRRFEFLTLNALFIQKIWRGFHCRKAYLVKREAVIIIQTNYRALRYRIQFKRKRRAAITIQRYVRGMFARWYVMSLREQKRIEEERRRQEELEQERQLREKEMADNQIIEDSLKYLPRAELIRRLKDSQKELESLTKMIDSMCEHFQPVMSPTNLNLDDMFSFLKDDKLDVDRQTQDALDQINTEFTLLNQLLDEDMVGDWTSASERHEEETYKQNQERALRDLDSAMDGEEDEDVLPPPPITMDTSIVGTDQLPPPPQEYDETGPPPEGFVPPPPPPPPPPGVVSPISPTMTASTDSSYAENMAEIMEMQNELDQFETSAGALMPPVLPPPPTIPGPPPPPTGVPAPPAPPTIPYPPPPPGPPPPLTSEGMPGPPITNVNRPLPAPPVLPPPPTIPAPPTPTGTVMRRRPESIKIQNGDVRPPSNVEVLSPTMQKKLSTLMSGPTDEMVQMRAKRISTMYNLNDEFTHRETRNSVIEEEEEGEAEYDFLEYANKYFIDHPKDTGGGTIMKNLKRKSGSAKEMMTKEEMLEFCKNGLIPASHIMIHDNETLHLACSLFKEITKYIKDEVKDDVALQIVQRYVKAGIERIELRDEIFCQLVRQTKHNPERPWLLTTWTLLCLCTAAFSPSKTLNKYLMSYIKQSCSDSIVGKYALQCHKHLTKTRATSRKNPPSMSEIMSMRHLSPMICKISFMDGKTKAVGVMPSDTSQDVLESVRKKIGLQSVEGWALYEVSTDLDRYIRAYEFVADVLSAWELSDKLASQPSKYETISKKGPKLALGGTDAVIMLRKRVFRHITDIPNDPVEYRLLYAEAVQQVISDKFPVSDKVALQLAGLQAQVVCGEYEEGKDNRYSEAELFLCKRIIAQPGRDWNEEIASAHRHYGKGKTELESMVWYLTCVKQFPLYGCTLFQIHNKGMWAHTGDVILAINMDGLKFVRAKDKVVMHAFMYSEIESITMDPNDNYMTVELKNEVVCQQRCFMFETNQKEDIGHLIASYSPNHASWLKPEYESLKKKNKMTDDEKLKLYEELVRCRRALSDSRLLRPAQSHHGANFLKQSIRRLTKSKMERLRSSTMAVGQFDISYWSFSKSAIKQALSVLDAPMEEQAIKMFSSILIYSGLEEPAKPFHIGSIFDSVEMIQRILCGKEEKLDMTSLIQNVVNKCMDSDQLCNEFYLQLIKQTTDHPDPNSVVNKKNWQLMAVACSSLTPTNSRLQKYLLCHLRKCSLDSTSEEGRFARFCHKCFTRTAEQKRRKFPPSQKEIQCLTERRPIFEKVYFLNMENRSVEFDSASTCGELIKTVKAKIGMRSDAECFSLYEIGPSERHMAHDERLSDMLSKWERLGRGFGKEQKMLFKKRLFIDPYINPLDPVECDLVFHQLMGDLAESKIPITQQEAVKLCALKIQSEMDALQSPEIDYSSCLRILPPYIRDSVRLDDIACAHNSVMELTPNQAILAFIEVLKQWTLFGAHVFSVSQNYTSSLPKSLLLAVHQQGITLMEVNTFKTLASYHFTEVVHSSPAITSIMIVVGHVAKGMKYMFTTNQAFEIAHLVKDYITELQSRFLIPAPQTTDINMNRSSAVFFDDQSSTLQTLV</sequence>
<dbReference type="KEGG" id="cvn:111127906"/>
<evidence type="ECO:0000256" key="6">
    <source>
        <dbReference type="ARBA" id="ARBA00023123"/>
    </source>
</evidence>
<evidence type="ECO:0000256" key="10">
    <source>
        <dbReference type="SAM" id="Coils"/>
    </source>
</evidence>
<dbReference type="InterPro" id="IPR051724">
    <property type="entry name" value="Actin_motor_Myosin"/>
</dbReference>
<dbReference type="Gene3D" id="1.20.120.720">
    <property type="entry name" value="Myosin VI head, motor domain, U50 subdomain"/>
    <property type="match status" value="1"/>
</dbReference>
<evidence type="ECO:0000256" key="5">
    <source>
        <dbReference type="ARBA" id="ARBA00022840"/>
    </source>
</evidence>
<dbReference type="InterPro" id="IPR036961">
    <property type="entry name" value="Kinesin_motor_dom_sf"/>
</dbReference>
<feature type="domain" description="MyTH4" evidence="13">
    <location>
        <begin position="1231"/>
        <end position="1379"/>
    </location>
</feature>
<keyword evidence="3" id="KW-0963">Cytoplasm</keyword>
<dbReference type="PROSITE" id="PS51016">
    <property type="entry name" value="MYTH4"/>
    <property type="match status" value="2"/>
</dbReference>
<keyword evidence="5 9" id="KW-0067">ATP-binding</keyword>
<dbReference type="SUPFAM" id="SSF47031">
    <property type="entry name" value="Second domain of FERM"/>
    <property type="match status" value="2"/>
</dbReference>
<dbReference type="GeneID" id="111127906"/>
<dbReference type="Gene3D" id="1.20.80.10">
    <property type="match status" value="2"/>
</dbReference>
<proteinExistence type="inferred from homology"/>
<dbReference type="InterPro" id="IPR029071">
    <property type="entry name" value="Ubiquitin-like_domsf"/>
</dbReference>
<feature type="domain" description="FERM" evidence="12">
    <location>
        <begin position="1384"/>
        <end position="1704"/>
    </location>
</feature>
<keyword evidence="4 9" id="KW-0547">Nucleotide-binding</keyword>
<name>A0A8B8DPJ7_CRAVI</name>
<dbReference type="InterPro" id="IPR038185">
    <property type="entry name" value="MyTH4_dom_sf"/>
</dbReference>